<protein>
    <recommendedName>
        <fullName evidence="3">DUF2802 domain-containing protein</fullName>
    </recommendedName>
</protein>
<name>A0A852T610_9BACI</name>
<evidence type="ECO:0008006" key="3">
    <source>
        <dbReference type="Google" id="ProtNLM"/>
    </source>
</evidence>
<proteinExistence type="predicted"/>
<dbReference type="AlphaFoldDB" id="A0A852T610"/>
<sequence>MEWTLFGLFLLSALLLVFSIVKTYRDSKLEKKQIDLVHVSMMKEINSIQDSIRDIELDIEVVTKEAGIQLSAEEKLFMREVIDLYRRNYSIESIAEMKEVPVTEIEQLLTPYLKIKDEGGQVANAN</sequence>
<comment type="caution">
    <text evidence="1">The sequence shown here is derived from an EMBL/GenBank/DDBJ whole genome shotgun (WGS) entry which is preliminary data.</text>
</comment>
<gene>
    <name evidence="1" type="ORF">F4694_000924</name>
</gene>
<evidence type="ECO:0000313" key="1">
    <source>
        <dbReference type="EMBL" id="NYE04180.1"/>
    </source>
</evidence>
<reference evidence="2" key="2">
    <citation type="submission" date="2020-08" db="EMBL/GenBank/DDBJ databases">
        <title>The Agave Microbiome: Exploring the role of microbial communities in plant adaptations to desert environments.</title>
        <authorList>
            <person name="Partida-Martinez L.P."/>
        </authorList>
    </citation>
    <scope>NUCLEOTIDE SEQUENCE [LARGE SCALE GENOMIC DNA]</scope>
    <source>
        <strain evidence="2">AT2.8</strain>
    </source>
</reference>
<evidence type="ECO:0000313" key="2">
    <source>
        <dbReference type="Proteomes" id="UP000548423"/>
    </source>
</evidence>
<organism evidence="1 2">
    <name type="scientific">Neobacillus niacini</name>
    <dbReference type="NCBI Taxonomy" id="86668"/>
    <lineage>
        <taxon>Bacteria</taxon>
        <taxon>Bacillati</taxon>
        <taxon>Bacillota</taxon>
        <taxon>Bacilli</taxon>
        <taxon>Bacillales</taxon>
        <taxon>Bacillaceae</taxon>
        <taxon>Neobacillus</taxon>
    </lineage>
</organism>
<dbReference type="Proteomes" id="UP000548423">
    <property type="component" value="Unassembled WGS sequence"/>
</dbReference>
<reference evidence="2" key="1">
    <citation type="submission" date="2020-07" db="EMBL/GenBank/DDBJ databases">
        <authorList>
            <person name="Partida-Martinez L."/>
            <person name="Huntemann M."/>
            <person name="Clum A."/>
            <person name="Wang J."/>
            <person name="Palaniappan K."/>
            <person name="Ritter S."/>
            <person name="Chen I.-M."/>
            <person name="Stamatis D."/>
            <person name="Reddy T."/>
            <person name="O'Malley R."/>
            <person name="Daum C."/>
            <person name="Shapiro N."/>
            <person name="Ivanova N."/>
            <person name="Kyrpides N."/>
            <person name="Woyke T."/>
        </authorList>
    </citation>
    <scope>NUCLEOTIDE SEQUENCE [LARGE SCALE GENOMIC DNA]</scope>
    <source>
        <strain evidence="2">AT2.8</strain>
    </source>
</reference>
<accession>A0A852T610</accession>
<dbReference type="EMBL" id="JACCBX010000002">
    <property type="protein sequence ID" value="NYE04180.1"/>
    <property type="molecule type" value="Genomic_DNA"/>
</dbReference>